<reference evidence="2 3" key="1">
    <citation type="submission" date="2017-11" db="EMBL/GenBank/DDBJ databases">
        <title>The genome of Rhizophagus clarus HR1 reveals common genetic basis of auxotrophy among arbuscular mycorrhizal fungi.</title>
        <authorList>
            <person name="Kobayashi Y."/>
        </authorList>
    </citation>
    <scope>NUCLEOTIDE SEQUENCE [LARGE SCALE GENOMIC DNA]</scope>
    <source>
        <strain evidence="2 3">HR1</strain>
    </source>
</reference>
<evidence type="ECO:0000313" key="3">
    <source>
        <dbReference type="Proteomes" id="UP000247702"/>
    </source>
</evidence>
<sequence>MAYQSFQNFGDDLYVAELSRNLSMPDDNDDEQDDNNIKETQVEETQVEENVRSRGRGRGRGRGVSRDVGEREEQNFAFPSFPFPLPPLSPNNSYVRLEDFSGSLGFSSSLAETKIFECVVFGICFLNFEESRYLRIKFQSQTYRISSSPPWEISKIVSKNGFQIL</sequence>
<accession>A0A2Z6QX17</accession>
<evidence type="ECO:0000256" key="1">
    <source>
        <dbReference type="SAM" id="MobiDB-lite"/>
    </source>
</evidence>
<dbReference type="AlphaFoldDB" id="A0A2Z6QX17"/>
<gene>
    <name evidence="2" type="ORF">RclHR1_02110001</name>
</gene>
<comment type="caution">
    <text evidence="2">The sequence shown here is derived from an EMBL/GenBank/DDBJ whole genome shotgun (WGS) entry which is preliminary data.</text>
</comment>
<dbReference type="EMBL" id="BEXD01001236">
    <property type="protein sequence ID" value="GBB93102.1"/>
    <property type="molecule type" value="Genomic_DNA"/>
</dbReference>
<proteinExistence type="predicted"/>
<organism evidence="2 3">
    <name type="scientific">Rhizophagus clarus</name>
    <dbReference type="NCBI Taxonomy" id="94130"/>
    <lineage>
        <taxon>Eukaryota</taxon>
        <taxon>Fungi</taxon>
        <taxon>Fungi incertae sedis</taxon>
        <taxon>Mucoromycota</taxon>
        <taxon>Glomeromycotina</taxon>
        <taxon>Glomeromycetes</taxon>
        <taxon>Glomerales</taxon>
        <taxon>Glomeraceae</taxon>
        <taxon>Rhizophagus</taxon>
    </lineage>
</organism>
<evidence type="ECO:0000313" key="2">
    <source>
        <dbReference type="EMBL" id="GBB93102.1"/>
    </source>
</evidence>
<dbReference type="Proteomes" id="UP000247702">
    <property type="component" value="Unassembled WGS sequence"/>
</dbReference>
<feature type="compositionally biased region" description="Basic residues" evidence="1">
    <location>
        <begin position="53"/>
        <end position="63"/>
    </location>
</feature>
<protein>
    <submittedName>
        <fullName evidence="2">Uncharacterized protein</fullName>
    </submittedName>
</protein>
<keyword evidence="3" id="KW-1185">Reference proteome</keyword>
<name>A0A2Z6QX17_9GLOM</name>
<feature type="region of interest" description="Disordered" evidence="1">
    <location>
        <begin position="20"/>
        <end position="71"/>
    </location>
</feature>